<dbReference type="Proteomes" id="UP001248709">
    <property type="component" value="Unassembled WGS sequence"/>
</dbReference>
<proteinExistence type="predicted"/>
<evidence type="ECO:0000313" key="1">
    <source>
        <dbReference type="EMBL" id="MDT3429239.1"/>
    </source>
</evidence>
<dbReference type="RefSeq" id="WP_025702157.1">
    <property type="nucleotide sequence ID" value="NZ_JAUSUY010000045.1"/>
</dbReference>
<comment type="caution">
    <text evidence="1">The sequence shown here is derived from an EMBL/GenBank/DDBJ whole genome shotgun (WGS) entry which is preliminary data.</text>
</comment>
<evidence type="ECO:0008006" key="3">
    <source>
        <dbReference type="Google" id="ProtNLM"/>
    </source>
</evidence>
<accession>A0ABU3HEH6</accession>
<dbReference type="EMBL" id="JAUSUY010000045">
    <property type="protein sequence ID" value="MDT3429239.1"/>
    <property type="molecule type" value="Genomic_DNA"/>
</dbReference>
<sequence>MYFILGSQIYQTIETCITGALKELNISDLYDIEFSIDKDTKDEAGTPHITETIFSKIDKSKLFIAAVSIINSGREGRKTPNPNVLIELGYAARTLGWDRIICIYNKAYGSFDDLPFDLKYRRPLCYELTGKDIEDRKKAKKVIIDAIKNNINSIDSKIFTSINEVGTYLIYEASEFYNQLENNVKGIFLEKNFRKDLDTKIKTLR</sequence>
<gene>
    <name evidence="1" type="ORF">J2Z22_004840</name>
</gene>
<organism evidence="1 2">
    <name type="scientific">Paenibacillus forsythiae</name>
    <dbReference type="NCBI Taxonomy" id="365616"/>
    <lineage>
        <taxon>Bacteria</taxon>
        <taxon>Bacillati</taxon>
        <taxon>Bacillota</taxon>
        <taxon>Bacilli</taxon>
        <taxon>Bacillales</taxon>
        <taxon>Paenibacillaceae</taxon>
        <taxon>Paenibacillus</taxon>
    </lineage>
</organism>
<name>A0ABU3HEH6_9BACL</name>
<protein>
    <recommendedName>
        <fullName evidence="3">CD-NTase-associated protein 12/Pycsar effector protein TIR domain-containing protein</fullName>
    </recommendedName>
</protein>
<reference evidence="1 2" key="1">
    <citation type="submission" date="2023-07" db="EMBL/GenBank/DDBJ databases">
        <title>Genomic Encyclopedia of Type Strains, Phase IV (KMG-IV): sequencing the most valuable type-strain genomes for metagenomic binning, comparative biology and taxonomic classification.</title>
        <authorList>
            <person name="Goeker M."/>
        </authorList>
    </citation>
    <scope>NUCLEOTIDE SEQUENCE [LARGE SCALE GENOMIC DNA]</scope>
    <source>
        <strain evidence="1 2">T98</strain>
    </source>
</reference>
<keyword evidence="2" id="KW-1185">Reference proteome</keyword>
<evidence type="ECO:0000313" key="2">
    <source>
        <dbReference type="Proteomes" id="UP001248709"/>
    </source>
</evidence>